<evidence type="ECO:0000313" key="3">
    <source>
        <dbReference type="Proteomes" id="UP000018208"/>
    </source>
</evidence>
<dbReference type="Proteomes" id="UP000018208">
    <property type="component" value="Unassembled WGS sequence"/>
</dbReference>
<evidence type="ECO:0000313" key="1">
    <source>
        <dbReference type="EMBL" id="EST47936.1"/>
    </source>
</evidence>
<dbReference type="EMBL" id="KI546017">
    <property type="protein sequence ID" value="EST47936.1"/>
    <property type="molecule type" value="Genomic_DNA"/>
</dbReference>
<evidence type="ECO:0000313" key="2">
    <source>
        <dbReference type="EMBL" id="KAH0574128.1"/>
    </source>
</evidence>
<name>V6LW50_9EUKA</name>
<dbReference type="KEGG" id="ssao:94298097"/>
<proteinExistence type="predicted"/>
<dbReference type="EMBL" id="AUWU02000004">
    <property type="protein sequence ID" value="KAH0574128.1"/>
    <property type="molecule type" value="Genomic_DNA"/>
</dbReference>
<keyword evidence="3" id="KW-1185">Reference proteome</keyword>
<dbReference type="AlphaFoldDB" id="V6LW50"/>
<gene>
    <name evidence="2" type="ORF">SS50377_24074</name>
    <name evidence="1" type="ORF">SS50377_ja060</name>
</gene>
<dbReference type="VEuPathDB" id="GiardiaDB:SS50377_24074"/>
<accession>V6LW50</accession>
<dbReference type="RefSeq" id="XP_067764901.1">
    <property type="nucleotide sequence ID" value="XM_067907927.1"/>
</dbReference>
<reference evidence="1 2" key="1">
    <citation type="journal article" date="2014" name="PLoS Genet.">
        <title>The Genome of Spironucleus salmonicida Highlights a Fish Pathogen Adapted to Fluctuating Environments.</title>
        <authorList>
            <person name="Xu F."/>
            <person name="Jerlstrom-Hultqvist J."/>
            <person name="Einarsson E."/>
            <person name="Astvaldsson A."/>
            <person name="Svard S.G."/>
            <person name="Andersson J.O."/>
        </authorList>
    </citation>
    <scope>NUCLEOTIDE SEQUENCE</scope>
    <source>
        <strain evidence="2">ATCC 50377</strain>
    </source>
</reference>
<organism evidence="1">
    <name type="scientific">Spironucleus salmonicida</name>
    <dbReference type="NCBI Taxonomy" id="348837"/>
    <lineage>
        <taxon>Eukaryota</taxon>
        <taxon>Metamonada</taxon>
        <taxon>Diplomonadida</taxon>
        <taxon>Hexamitidae</taxon>
        <taxon>Hexamitinae</taxon>
        <taxon>Spironucleus</taxon>
    </lineage>
</organism>
<sequence length="397" mass="44911">MQVWAKFPMKDVLPCLTLASPVLNGSISFTNCILASKLAIILHQLSVLIYEIVNQRSYKYDAALTFSALYQLYQMSVYWPAASILPQICFKCFLWCISKVQRQFHRYHKALTVNSGKAIAIQICARMRPALQLHCLTQNTAMQLAGCCWKVEHHADLQILVADKQILLHGQSCPLAFGIYVRIGSFLDLISCRCQINSGIRINTLNDYSTSSVAQSILLDILEYWLEYDSSIHQHYNNCKLCGTLPRYCLSHLCQFYFLQSFCGLAARFTHLIPFCSLARQGSVRAVPELLKNAFPRKPVEQDAPCEIAIPGKAVQLKQRSAYRGHQSRLPIITTGRTQLLRADELLYALLAPIEPTQVFPSASLQTNTNHHLRHPARSLRSCYYSGTDILQEPRVS</sequence>
<protein>
    <submittedName>
        <fullName evidence="1">Uncharacterized protein</fullName>
    </submittedName>
</protein>
<dbReference type="GeneID" id="94298097"/>
<reference evidence="2" key="2">
    <citation type="submission" date="2020-12" db="EMBL/GenBank/DDBJ databases">
        <title>New Spironucleus salmonicida genome in near-complete chromosomes.</title>
        <authorList>
            <person name="Xu F."/>
            <person name="Kurt Z."/>
            <person name="Jimenez-Gonzalez A."/>
            <person name="Astvaldsson A."/>
            <person name="Andersson J.O."/>
            <person name="Svard S.G."/>
        </authorList>
    </citation>
    <scope>NUCLEOTIDE SEQUENCE</scope>
    <source>
        <strain evidence="2">ATCC 50377</strain>
    </source>
</reference>